<evidence type="ECO:0000313" key="3">
    <source>
        <dbReference type="WBParaSite" id="TMUE_3000012937.1"/>
    </source>
</evidence>
<feature type="compositionally biased region" description="Basic and acidic residues" evidence="1">
    <location>
        <begin position="257"/>
        <end position="268"/>
    </location>
</feature>
<dbReference type="WBParaSite" id="TMUE_3000012937.1">
    <property type="protein sequence ID" value="TMUE_3000012937.1"/>
    <property type="gene ID" value="WBGene00286609"/>
</dbReference>
<feature type="region of interest" description="Disordered" evidence="1">
    <location>
        <begin position="218"/>
        <end position="237"/>
    </location>
</feature>
<reference evidence="3" key="1">
    <citation type="submission" date="2019-12" db="UniProtKB">
        <authorList>
            <consortium name="WormBaseParasite"/>
        </authorList>
    </citation>
    <scope>IDENTIFICATION</scope>
</reference>
<dbReference type="AlphaFoldDB" id="A0A5S6R196"/>
<sequence>MSEKVSSALEQLNEAQKHLSLDGTAASPKADVDVLVNDFRSLCTSDSTENASLIKAEEKGENDLSGKCIRTICNGNEKPSCRPRSMSESCPTTVKKGILKRRLFCSLSECESPDISLSNDSVQQKSCSSLESSDLSNTKKTVRFSEEIERNVYRPYARIVSNRRKNRKKRKRQSSLPNSASETALPEGVDLLSKSTDDLSSLSSEVFASNGFKCPTIEEQSENPFAETPVPTKTERKSRFRVVRISELVDEGICMDKPAEDSSKRLASDDSGVASIPSESLREEEWISTCS</sequence>
<feature type="region of interest" description="Disordered" evidence="1">
    <location>
        <begin position="254"/>
        <end position="291"/>
    </location>
</feature>
<name>A0A5S6R196_TRIMR</name>
<accession>A0A5S6R196</accession>
<organism evidence="2 3">
    <name type="scientific">Trichuris muris</name>
    <name type="common">Mouse whipworm</name>
    <dbReference type="NCBI Taxonomy" id="70415"/>
    <lineage>
        <taxon>Eukaryota</taxon>
        <taxon>Metazoa</taxon>
        <taxon>Ecdysozoa</taxon>
        <taxon>Nematoda</taxon>
        <taxon>Enoplea</taxon>
        <taxon>Dorylaimia</taxon>
        <taxon>Trichinellida</taxon>
        <taxon>Trichuridae</taxon>
        <taxon>Trichuris</taxon>
    </lineage>
</organism>
<evidence type="ECO:0000256" key="1">
    <source>
        <dbReference type="SAM" id="MobiDB-lite"/>
    </source>
</evidence>
<feature type="compositionally biased region" description="Basic residues" evidence="1">
    <location>
        <begin position="161"/>
        <end position="173"/>
    </location>
</feature>
<evidence type="ECO:0000313" key="2">
    <source>
        <dbReference type="Proteomes" id="UP000046395"/>
    </source>
</evidence>
<feature type="region of interest" description="Disordered" evidence="1">
    <location>
        <begin position="159"/>
        <end position="188"/>
    </location>
</feature>
<protein>
    <submittedName>
        <fullName evidence="3">Uncharacterized protein</fullName>
    </submittedName>
</protein>
<dbReference type="Proteomes" id="UP000046395">
    <property type="component" value="Unassembled WGS sequence"/>
</dbReference>
<keyword evidence="2" id="KW-1185">Reference proteome</keyword>
<proteinExistence type="predicted"/>